<dbReference type="SUPFAM" id="SSF101874">
    <property type="entry name" value="YceI-like"/>
    <property type="match status" value="1"/>
</dbReference>
<gene>
    <name evidence="3" type="ORF">ATO3_03655</name>
</gene>
<feature type="domain" description="Lipid/polyisoprenoid-binding YceI-like" evidence="2">
    <location>
        <begin position="31"/>
        <end position="204"/>
    </location>
</feature>
<evidence type="ECO:0000259" key="2">
    <source>
        <dbReference type="SMART" id="SM00867"/>
    </source>
</evidence>
<dbReference type="InterPro" id="IPR036761">
    <property type="entry name" value="TTHA0802/YceI-like_sf"/>
</dbReference>
<dbReference type="EMBL" id="AQQR01000001">
    <property type="protein sequence ID" value="OWU78064.1"/>
    <property type="molecule type" value="Genomic_DNA"/>
</dbReference>
<reference evidence="3 4" key="1">
    <citation type="submission" date="2013-04" db="EMBL/GenBank/DDBJ databases">
        <title>Oceanicola sp. 22II1-22F33 Genome Sequencing.</title>
        <authorList>
            <person name="Lai Q."/>
            <person name="Li G."/>
            <person name="Shao Z."/>
        </authorList>
    </citation>
    <scope>NUCLEOTIDE SEQUENCE [LARGE SCALE GENOMIC DNA]</scope>
    <source>
        <strain evidence="3 4">22II1-22F33</strain>
    </source>
</reference>
<protein>
    <recommendedName>
        <fullName evidence="2">Lipid/polyisoprenoid-binding YceI-like domain-containing protein</fullName>
    </recommendedName>
</protein>
<evidence type="ECO:0000313" key="3">
    <source>
        <dbReference type="EMBL" id="OWU78064.1"/>
    </source>
</evidence>
<name>A0A225NT01_9RHOB</name>
<evidence type="ECO:0000256" key="1">
    <source>
        <dbReference type="SAM" id="SignalP"/>
    </source>
</evidence>
<dbReference type="PANTHER" id="PTHR34406">
    <property type="entry name" value="PROTEIN YCEI"/>
    <property type="match status" value="1"/>
</dbReference>
<organism evidence="3 4">
    <name type="scientific">Marinibacterium profundimaris</name>
    <dbReference type="NCBI Taxonomy" id="1679460"/>
    <lineage>
        <taxon>Bacteria</taxon>
        <taxon>Pseudomonadati</taxon>
        <taxon>Pseudomonadota</taxon>
        <taxon>Alphaproteobacteria</taxon>
        <taxon>Rhodobacterales</taxon>
        <taxon>Paracoccaceae</taxon>
        <taxon>Marinibacterium</taxon>
    </lineage>
</organism>
<dbReference type="Gene3D" id="2.40.128.110">
    <property type="entry name" value="Lipid/polyisoprenoid-binding, YceI-like"/>
    <property type="match status" value="1"/>
</dbReference>
<sequence>MPRLLLALLATAGAATAQEAPQIERSFPAQSFTLDPAHASVIFSVNHIGFSNYTAGFDDISAILVLDPDAPETSLLEVTIDIASLDLPHPPEGFREMLLSPDWLDAAANPRMTYISDTITLTGEDTATITGDLTLRGITAPVTLAATYNGGWGKQPFEPHARVGFSASGTLNRSDFGLTTGLPPAGSDFGVGDTVTLTIETEWIGEPFE</sequence>
<dbReference type="SMART" id="SM00867">
    <property type="entry name" value="YceI"/>
    <property type="match status" value="1"/>
</dbReference>
<accession>A0A225NT01</accession>
<comment type="caution">
    <text evidence="3">The sequence shown here is derived from an EMBL/GenBank/DDBJ whole genome shotgun (WGS) entry which is preliminary data.</text>
</comment>
<dbReference type="PANTHER" id="PTHR34406:SF1">
    <property type="entry name" value="PROTEIN YCEI"/>
    <property type="match status" value="1"/>
</dbReference>
<evidence type="ECO:0000313" key="4">
    <source>
        <dbReference type="Proteomes" id="UP000215377"/>
    </source>
</evidence>
<proteinExistence type="predicted"/>
<dbReference type="Proteomes" id="UP000215377">
    <property type="component" value="Unassembled WGS sequence"/>
</dbReference>
<dbReference type="InterPro" id="IPR007372">
    <property type="entry name" value="Lipid/polyisoprenoid-bd_YceI"/>
</dbReference>
<dbReference type="Pfam" id="PF04264">
    <property type="entry name" value="YceI"/>
    <property type="match status" value="1"/>
</dbReference>
<feature type="chain" id="PRO_5012375313" description="Lipid/polyisoprenoid-binding YceI-like domain-containing protein" evidence="1">
    <location>
        <begin position="18"/>
        <end position="209"/>
    </location>
</feature>
<keyword evidence="1" id="KW-0732">Signal</keyword>
<feature type="signal peptide" evidence="1">
    <location>
        <begin position="1"/>
        <end position="17"/>
    </location>
</feature>
<keyword evidence="4" id="KW-1185">Reference proteome</keyword>
<dbReference type="AlphaFoldDB" id="A0A225NT01"/>